<sequence>MKLNQATDYAFRMVLHMSLLSPGEKVTGAVLAERELIPERFLLKIMRSLIAAGIMRSFRGVDGGFALNREPQNISLLDVIRAVEGDAYLQQCLYDMGSCSKSCRGRCAINEAMGIIQHQLIDQLEGVNFYQLAEREAVILQELQPLSQVQ</sequence>
<evidence type="ECO:0000313" key="1">
    <source>
        <dbReference type="EMBL" id="SNV59633.1"/>
    </source>
</evidence>
<dbReference type="AlphaFoldDB" id="A0A239YMF3"/>
<accession>A0A239YMF3</accession>
<dbReference type="RefSeq" id="WP_095065433.1">
    <property type="nucleotide sequence ID" value="NZ_LT906470.1"/>
</dbReference>
<dbReference type="EMBL" id="LT906470">
    <property type="protein sequence ID" value="SNV59633.1"/>
    <property type="molecule type" value="Genomic_DNA"/>
</dbReference>
<reference evidence="1 2" key="1">
    <citation type="submission" date="2017-06" db="EMBL/GenBank/DDBJ databases">
        <authorList>
            <consortium name="Pathogen Informatics"/>
        </authorList>
    </citation>
    <scope>NUCLEOTIDE SEQUENCE [LARGE SCALE GENOMIC DNA]</scope>
    <source>
        <strain evidence="1 2">NCTC12018</strain>
    </source>
</reference>
<proteinExistence type="predicted"/>
<dbReference type="PROSITE" id="PS01332">
    <property type="entry name" value="HTH_RRF2_1"/>
    <property type="match status" value="1"/>
</dbReference>
<dbReference type="GO" id="GO:0005829">
    <property type="term" value="C:cytosol"/>
    <property type="evidence" value="ECO:0007669"/>
    <property type="project" value="TreeGrafter"/>
</dbReference>
<dbReference type="Pfam" id="PF02082">
    <property type="entry name" value="Rrf2"/>
    <property type="match status" value="1"/>
</dbReference>
<dbReference type="Gene3D" id="1.10.10.10">
    <property type="entry name" value="Winged helix-like DNA-binding domain superfamily/Winged helix DNA-binding domain"/>
    <property type="match status" value="1"/>
</dbReference>
<keyword evidence="2" id="KW-1185">Reference proteome</keyword>
<evidence type="ECO:0000313" key="2">
    <source>
        <dbReference type="Proteomes" id="UP000214973"/>
    </source>
</evidence>
<gene>
    <name evidence="1" type="primary">nsrR</name>
    <name evidence="1" type="ORF">SAMEA44547418_00496</name>
</gene>
<dbReference type="PANTHER" id="PTHR33221">
    <property type="entry name" value="WINGED HELIX-TURN-HELIX TRANSCRIPTIONAL REGULATOR, RRF2 FAMILY"/>
    <property type="match status" value="1"/>
</dbReference>
<organism evidence="1 2">
    <name type="scientific">Veillonella rodentium</name>
    <dbReference type="NCBI Taxonomy" id="248315"/>
    <lineage>
        <taxon>Bacteria</taxon>
        <taxon>Bacillati</taxon>
        <taxon>Bacillota</taxon>
        <taxon>Negativicutes</taxon>
        <taxon>Veillonellales</taxon>
        <taxon>Veillonellaceae</taxon>
        <taxon>Veillonella</taxon>
    </lineage>
</organism>
<dbReference type="GO" id="GO:0003700">
    <property type="term" value="F:DNA-binding transcription factor activity"/>
    <property type="evidence" value="ECO:0007669"/>
    <property type="project" value="TreeGrafter"/>
</dbReference>
<dbReference type="Proteomes" id="UP000214973">
    <property type="component" value="Chromosome 1"/>
</dbReference>
<protein>
    <submittedName>
        <fullName evidence="1">HTH-type transcriptional repressor NsrR</fullName>
    </submittedName>
</protein>
<dbReference type="SUPFAM" id="SSF46785">
    <property type="entry name" value="Winged helix' DNA-binding domain"/>
    <property type="match status" value="1"/>
</dbReference>
<dbReference type="NCBIfam" id="TIGR00738">
    <property type="entry name" value="rrf2_super"/>
    <property type="match status" value="1"/>
</dbReference>
<dbReference type="InterPro" id="IPR030489">
    <property type="entry name" value="TR_Rrf2-type_CS"/>
</dbReference>
<dbReference type="PANTHER" id="PTHR33221:SF2">
    <property type="entry name" value="TRANSCRIPTIONAL REGULATOR"/>
    <property type="match status" value="1"/>
</dbReference>
<dbReference type="InterPro" id="IPR036388">
    <property type="entry name" value="WH-like_DNA-bd_sf"/>
</dbReference>
<dbReference type="InterPro" id="IPR000944">
    <property type="entry name" value="Tscrpt_reg_Rrf2"/>
</dbReference>
<dbReference type="PROSITE" id="PS51197">
    <property type="entry name" value="HTH_RRF2_2"/>
    <property type="match status" value="1"/>
</dbReference>
<dbReference type="InterPro" id="IPR036390">
    <property type="entry name" value="WH_DNA-bd_sf"/>
</dbReference>
<dbReference type="KEGG" id="vrm:44547418_00496"/>
<name>A0A239YMF3_9FIRM</name>